<proteinExistence type="predicted"/>
<gene>
    <name evidence="3" type="ORF">SBAD_LOCUS9792</name>
</gene>
<evidence type="ECO:0000313" key="5">
    <source>
        <dbReference type="WBParaSite" id="SBAD_0001014201-mRNA-1"/>
    </source>
</evidence>
<reference evidence="5" key="1">
    <citation type="submission" date="2016-06" db="UniProtKB">
        <authorList>
            <consortium name="WormBaseParasite"/>
        </authorList>
    </citation>
    <scope>IDENTIFICATION</scope>
</reference>
<keyword evidence="1" id="KW-1133">Transmembrane helix</keyword>
<evidence type="ECO:0000313" key="3">
    <source>
        <dbReference type="EMBL" id="VDP26062.1"/>
    </source>
</evidence>
<organism evidence="5">
    <name type="scientific">Soboliphyme baturini</name>
    <dbReference type="NCBI Taxonomy" id="241478"/>
    <lineage>
        <taxon>Eukaryota</taxon>
        <taxon>Metazoa</taxon>
        <taxon>Ecdysozoa</taxon>
        <taxon>Nematoda</taxon>
        <taxon>Enoplea</taxon>
        <taxon>Dorylaimia</taxon>
        <taxon>Dioctophymatida</taxon>
        <taxon>Dioctophymatoidea</taxon>
        <taxon>Soboliphymatidae</taxon>
        <taxon>Soboliphyme</taxon>
    </lineage>
</organism>
<keyword evidence="1" id="KW-0472">Membrane</keyword>
<sequence>MVHVAVPIGILFWCLLNHVRSRAVVSRTSNLTVKDHMFYGVKTLSDGRVSITTLAKQADEHKSSWKTDTGNSAATAIPNYSTDLIWTRSDEGPVHFKHAFIRQFLNELSQSLETVVDQAGAEEKRVSLTTDDYRNDIKDLKLQMERMMKHSAKADVFTKKLERKDHDYQVDTMTSPTTAATISLLQETTLLTTGKFEVSDSVVIGSPFHLSTLLDSASTGGKIAISDDLESYSPPKLLDEKRMESTSAPLLAGNRRSFMVYKDEVITAYVNQTQSNGTLSNSNVSTDLNISTILRSYDNNSQMANRTTDPVPKARKGNEQKELRLLRPLVISSAAAFVILVVMVVVLTVVFYHLNKPKFKWTLKHRKFHGLVPYLQSDYFPPGNAPSQLQGYWLKWNDSNSQAATMQMEIQERTSNRCSSVLDIDGGLSENLVSSSGRMVAF</sequence>
<dbReference type="AlphaFoldDB" id="A0A183J1P4"/>
<keyword evidence="4" id="KW-1185">Reference proteome</keyword>
<name>A0A183J1P4_9BILA</name>
<evidence type="ECO:0000256" key="1">
    <source>
        <dbReference type="SAM" id="Phobius"/>
    </source>
</evidence>
<keyword evidence="2" id="KW-0732">Signal</keyword>
<dbReference type="Proteomes" id="UP000270296">
    <property type="component" value="Unassembled WGS sequence"/>
</dbReference>
<dbReference type="EMBL" id="UZAM01013175">
    <property type="protein sequence ID" value="VDP26062.1"/>
    <property type="molecule type" value="Genomic_DNA"/>
</dbReference>
<feature type="chain" id="PRO_5043140380" evidence="2">
    <location>
        <begin position="22"/>
        <end position="442"/>
    </location>
</feature>
<protein>
    <submittedName>
        <fullName evidence="5">Conserved plasma membrane protein</fullName>
    </submittedName>
</protein>
<accession>A0A183J1P4</accession>
<dbReference type="WBParaSite" id="SBAD_0001014201-mRNA-1">
    <property type="protein sequence ID" value="SBAD_0001014201-mRNA-1"/>
    <property type="gene ID" value="SBAD_0001014201"/>
</dbReference>
<keyword evidence="1" id="KW-0812">Transmembrane</keyword>
<feature type="transmembrane region" description="Helical" evidence="1">
    <location>
        <begin position="329"/>
        <end position="354"/>
    </location>
</feature>
<evidence type="ECO:0000313" key="4">
    <source>
        <dbReference type="Proteomes" id="UP000270296"/>
    </source>
</evidence>
<reference evidence="3 4" key="2">
    <citation type="submission" date="2018-11" db="EMBL/GenBank/DDBJ databases">
        <authorList>
            <consortium name="Pathogen Informatics"/>
        </authorList>
    </citation>
    <scope>NUCLEOTIDE SEQUENCE [LARGE SCALE GENOMIC DNA]</scope>
</reference>
<evidence type="ECO:0000256" key="2">
    <source>
        <dbReference type="SAM" id="SignalP"/>
    </source>
</evidence>
<feature type="signal peptide" evidence="2">
    <location>
        <begin position="1"/>
        <end position="21"/>
    </location>
</feature>